<protein>
    <recommendedName>
        <fullName evidence="2">site-specific DNA-methyltransferase (adenine-specific)</fullName>
        <ecNumber evidence="2">2.1.1.72</ecNumber>
    </recommendedName>
</protein>
<feature type="domain" description="DNA methylase N-4/N-6" evidence="7">
    <location>
        <begin position="78"/>
        <end position="384"/>
    </location>
</feature>
<dbReference type="InterPro" id="IPR002941">
    <property type="entry name" value="DNA_methylase_N4/N6"/>
</dbReference>
<keyword evidence="5" id="KW-0949">S-adenosyl-L-methionine</keyword>
<dbReference type="GO" id="GO:0009007">
    <property type="term" value="F:site-specific DNA-methyltransferase (adenine-specific) activity"/>
    <property type="evidence" value="ECO:0007669"/>
    <property type="project" value="UniProtKB-EC"/>
</dbReference>
<proteinExistence type="inferred from homology"/>
<dbReference type="InterPro" id="IPR002052">
    <property type="entry name" value="DNA_methylase_N6_adenine_CS"/>
</dbReference>
<evidence type="ECO:0000256" key="3">
    <source>
        <dbReference type="ARBA" id="ARBA00022603"/>
    </source>
</evidence>
<comment type="catalytic activity">
    <reaction evidence="6">
        <text>a 2'-deoxyadenosine in DNA + S-adenosyl-L-methionine = an N(6)-methyl-2'-deoxyadenosine in DNA + S-adenosyl-L-homocysteine + H(+)</text>
        <dbReference type="Rhea" id="RHEA:15197"/>
        <dbReference type="Rhea" id="RHEA-COMP:12418"/>
        <dbReference type="Rhea" id="RHEA-COMP:12419"/>
        <dbReference type="ChEBI" id="CHEBI:15378"/>
        <dbReference type="ChEBI" id="CHEBI:57856"/>
        <dbReference type="ChEBI" id="CHEBI:59789"/>
        <dbReference type="ChEBI" id="CHEBI:90615"/>
        <dbReference type="ChEBI" id="CHEBI:90616"/>
        <dbReference type="EC" id="2.1.1.72"/>
    </reaction>
</comment>
<reference evidence="8 9" key="1">
    <citation type="submission" date="2020-03" db="EMBL/GenBank/DDBJ databases">
        <title>Genomic Encyclopedia of Type Strains, Phase IV (KMG-IV): sequencing the most valuable type-strain genomes for metagenomic binning, comparative biology and taxonomic classification.</title>
        <authorList>
            <person name="Goeker M."/>
        </authorList>
    </citation>
    <scope>NUCLEOTIDE SEQUENCE [LARGE SCALE GENOMIC DNA]</scope>
    <source>
        <strain evidence="8 9">DSM 103870</strain>
    </source>
</reference>
<keyword evidence="4 8" id="KW-0808">Transferase</keyword>
<evidence type="ECO:0000256" key="5">
    <source>
        <dbReference type="ARBA" id="ARBA00022691"/>
    </source>
</evidence>
<name>A0ABX0V892_9HYPH</name>
<dbReference type="EC" id="2.1.1.72" evidence="2"/>
<accession>A0ABX0V892</accession>
<organism evidence="8 9">
    <name type="scientific">Pseudochelatococcus lubricantis</name>
    <dbReference type="NCBI Taxonomy" id="1538102"/>
    <lineage>
        <taxon>Bacteria</taxon>
        <taxon>Pseudomonadati</taxon>
        <taxon>Pseudomonadota</taxon>
        <taxon>Alphaproteobacteria</taxon>
        <taxon>Hyphomicrobiales</taxon>
        <taxon>Chelatococcaceae</taxon>
        <taxon>Pseudochelatococcus</taxon>
    </lineage>
</organism>
<dbReference type="PIRSF" id="PIRSF015855">
    <property type="entry name" value="TypeIII_Mtase_mKpnI"/>
    <property type="match status" value="1"/>
</dbReference>
<dbReference type="EMBL" id="JAASQI010000020">
    <property type="protein sequence ID" value="NIJ60294.1"/>
    <property type="molecule type" value="Genomic_DNA"/>
</dbReference>
<dbReference type="Proteomes" id="UP001429580">
    <property type="component" value="Unassembled WGS sequence"/>
</dbReference>
<sequence length="476" mass="51694">MNACPPEDSLQIDASAASFGLNWPGKAQARRAAWTDAGMRLREVADAGLHADTTRNLLIEGDNLDVLKLLRADHAGTVKLIYIDPPYNTGNPLLYNDDFRTPAPGGADAAHAPAWLRPHVAWLSMMYPRLLLARELLREDGLIFISIGDEELDSLTQIGREIFGDENFCGHLIWERKKKPSFLDARMGRVTEFIVCFARDRAKAPAFTAGAVTDGKKYPFNNAGNGVQVLTFPARAVSFGCGDGVIAPQDMSGGNIVTELLDAVEIRDGVNGNAFRLKGEWRYAQATLDALVTEGARITIRKAPFRPNLVSRSKARKKTASLLSYRTNGVPTNEDGTAEIRALFGTDIMPYPKPSGLIAYLVDMVTGEGDTVMDFFAGSGSTAHGLWRADIGAGLRRRFILVQSPEPTRQRRANGMWKTSPAFEAGYPTIFAITLERLRRTATALSGQLEAHSGPTTESAGADLGFRVLQVAGGES</sequence>
<gene>
    <name evidence="8" type="ORF">FHS82_004164</name>
</gene>
<evidence type="ECO:0000256" key="2">
    <source>
        <dbReference type="ARBA" id="ARBA00011900"/>
    </source>
</evidence>
<evidence type="ECO:0000259" key="7">
    <source>
        <dbReference type="Pfam" id="PF01555"/>
    </source>
</evidence>
<evidence type="ECO:0000256" key="4">
    <source>
        <dbReference type="ARBA" id="ARBA00022679"/>
    </source>
</evidence>
<evidence type="ECO:0000313" key="8">
    <source>
        <dbReference type="EMBL" id="NIJ60294.1"/>
    </source>
</evidence>
<dbReference type="PROSITE" id="PS00092">
    <property type="entry name" value="N6_MTASE"/>
    <property type="match status" value="1"/>
</dbReference>
<evidence type="ECO:0000256" key="6">
    <source>
        <dbReference type="ARBA" id="ARBA00047942"/>
    </source>
</evidence>
<dbReference type="InterPro" id="IPR002295">
    <property type="entry name" value="N4/N6-MTase_EcoPI_Mod-like"/>
</dbReference>
<evidence type="ECO:0000313" key="9">
    <source>
        <dbReference type="Proteomes" id="UP001429580"/>
    </source>
</evidence>
<dbReference type="PRINTS" id="PR00506">
    <property type="entry name" value="D21N6MTFRASE"/>
</dbReference>
<dbReference type="GO" id="GO:0032259">
    <property type="term" value="P:methylation"/>
    <property type="evidence" value="ECO:0007669"/>
    <property type="project" value="UniProtKB-KW"/>
</dbReference>
<dbReference type="Gene3D" id="3.40.50.150">
    <property type="entry name" value="Vaccinia Virus protein VP39"/>
    <property type="match status" value="1"/>
</dbReference>
<dbReference type="RefSeq" id="WP_166956572.1">
    <property type="nucleotide sequence ID" value="NZ_JAASQI010000020.1"/>
</dbReference>
<keyword evidence="3 8" id="KW-0489">Methyltransferase</keyword>
<comment type="similarity">
    <text evidence="1">Belongs to the N(4)/N(6)-methyltransferase family.</text>
</comment>
<dbReference type="Pfam" id="PF01555">
    <property type="entry name" value="N6_N4_Mtase"/>
    <property type="match status" value="1"/>
</dbReference>
<keyword evidence="9" id="KW-1185">Reference proteome</keyword>
<dbReference type="InterPro" id="IPR029063">
    <property type="entry name" value="SAM-dependent_MTases_sf"/>
</dbReference>
<comment type="caution">
    <text evidence="8">The sequence shown here is derived from an EMBL/GenBank/DDBJ whole genome shotgun (WGS) entry which is preliminary data.</text>
</comment>
<dbReference type="SUPFAM" id="SSF53335">
    <property type="entry name" value="S-adenosyl-L-methionine-dependent methyltransferases"/>
    <property type="match status" value="1"/>
</dbReference>
<evidence type="ECO:0000256" key="1">
    <source>
        <dbReference type="ARBA" id="ARBA00006594"/>
    </source>
</evidence>